<comment type="caution">
    <text evidence="1">The sequence shown here is derived from an EMBL/GenBank/DDBJ whole genome shotgun (WGS) entry which is preliminary data.</text>
</comment>
<gene>
    <name evidence="1" type="ORF">E2C01_013580</name>
</gene>
<reference evidence="1 2" key="1">
    <citation type="submission" date="2019-05" db="EMBL/GenBank/DDBJ databases">
        <title>Another draft genome of Portunus trituberculatus and its Hox gene families provides insights of decapod evolution.</title>
        <authorList>
            <person name="Jeong J.-H."/>
            <person name="Song I."/>
            <person name="Kim S."/>
            <person name="Choi T."/>
            <person name="Kim D."/>
            <person name="Ryu S."/>
            <person name="Kim W."/>
        </authorList>
    </citation>
    <scope>NUCLEOTIDE SEQUENCE [LARGE SCALE GENOMIC DNA]</scope>
    <source>
        <tissue evidence="1">Muscle</tissue>
    </source>
</reference>
<dbReference type="AlphaFoldDB" id="A0A5B7DHH8"/>
<dbReference type="Proteomes" id="UP000324222">
    <property type="component" value="Unassembled WGS sequence"/>
</dbReference>
<accession>A0A5B7DHH8</accession>
<protein>
    <submittedName>
        <fullName evidence="1">Uncharacterized protein</fullName>
    </submittedName>
</protein>
<dbReference type="EMBL" id="VSRR010000893">
    <property type="protein sequence ID" value="MPC20627.1"/>
    <property type="molecule type" value="Genomic_DNA"/>
</dbReference>
<evidence type="ECO:0000313" key="1">
    <source>
        <dbReference type="EMBL" id="MPC20627.1"/>
    </source>
</evidence>
<name>A0A5B7DHH8_PORTR</name>
<organism evidence="1 2">
    <name type="scientific">Portunus trituberculatus</name>
    <name type="common">Swimming crab</name>
    <name type="synonym">Neptunus trituberculatus</name>
    <dbReference type="NCBI Taxonomy" id="210409"/>
    <lineage>
        <taxon>Eukaryota</taxon>
        <taxon>Metazoa</taxon>
        <taxon>Ecdysozoa</taxon>
        <taxon>Arthropoda</taxon>
        <taxon>Crustacea</taxon>
        <taxon>Multicrustacea</taxon>
        <taxon>Malacostraca</taxon>
        <taxon>Eumalacostraca</taxon>
        <taxon>Eucarida</taxon>
        <taxon>Decapoda</taxon>
        <taxon>Pleocyemata</taxon>
        <taxon>Brachyura</taxon>
        <taxon>Eubrachyura</taxon>
        <taxon>Portunoidea</taxon>
        <taxon>Portunidae</taxon>
        <taxon>Portuninae</taxon>
        <taxon>Portunus</taxon>
    </lineage>
</organism>
<evidence type="ECO:0000313" key="2">
    <source>
        <dbReference type="Proteomes" id="UP000324222"/>
    </source>
</evidence>
<proteinExistence type="predicted"/>
<keyword evidence="2" id="KW-1185">Reference proteome</keyword>
<sequence length="115" mass="13475">MKGTLTLHSDRFRERSDITREPCGLPRGHQGTTKFELKSPSMHSVVHGHPTAKSEFRQAEIRQYNWNNDLYTDTGNSPHLFSWLSNTHEQIFTGFSKSCLRFRNVSFSWRMFLKV</sequence>